<dbReference type="Gramene" id="GBG61455">
    <property type="protein sequence ID" value="GBG61455"/>
    <property type="gene ID" value="CBR_g21800"/>
</dbReference>
<dbReference type="EMBL" id="BFEA01000020">
    <property type="protein sequence ID" value="GBG61455.1"/>
    <property type="molecule type" value="Genomic_DNA"/>
</dbReference>
<accession>A0A388JUJ8</accession>
<name>A0A388JUJ8_CHABU</name>
<sequence length="203" mass="21384">MDEVEMGCERGGVGKDWVSRARCGNWAIRGVEEGGGGWDTPVVAIGMGVVEIGVADGPAVEVEIEAVEEGVADGPVVEVEVEEVEVGVGVRRGGRGGRLEPNVEVGIVVVTTWMEGVDVCAMSSIRLERPEMEVAKEDWRAQMVSCMDCIMVSREMLVGVASGAGCSAVKSQSRLSTDAVSMTLMLMVEEPSAIVEGEVGARK</sequence>
<keyword evidence="2" id="KW-1185">Reference proteome</keyword>
<proteinExistence type="predicted"/>
<evidence type="ECO:0000313" key="1">
    <source>
        <dbReference type="EMBL" id="GBG61455.1"/>
    </source>
</evidence>
<protein>
    <submittedName>
        <fullName evidence="1">Uncharacterized protein</fullName>
    </submittedName>
</protein>
<reference evidence="1 2" key="1">
    <citation type="journal article" date="2018" name="Cell">
        <title>The Chara Genome: Secondary Complexity and Implications for Plant Terrestrialization.</title>
        <authorList>
            <person name="Nishiyama T."/>
            <person name="Sakayama H."/>
            <person name="Vries J.D."/>
            <person name="Buschmann H."/>
            <person name="Saint-Marcoux D."/>
            <person name="Ullrich K.K."/>
            <person name="Haas F.B."/>
            <person name="Vanderstraeten L."/>
            <person name="Becker D."/>
            <person name="Lang D."/>
            <person name="Vosolsobe S."/>
            <person name="Rombauts S."/>
            <person name="Wilhelmsson P.K.I."/>
            <person name="Janitza P."/>
            <person name="Kern R."/>
            <person name="Heyl A."/>
            <person name="Rumpler F."/>
            <person name="Villalobos L.I.A.C."/>
            <person name="Clay J.M."/>
            <person name="Skokan R."/>
            <person name="Toyoda A."/>
            <person name="Suzuki Y."/>
            <person name="Kagoshima H."/>
            <person name="Schijlen E."/>
            <person name="Tajeshwar N."/>
            <person name="Catarino B."/>
            <person name="Hetherington A.J."/>
            <person name="Saltykova A."/>
            <person name="Bonnot C."/>
            <person name="Breuninger H."/>
            <person name="Symeonidi A."/>
            <person name="Radhakrishnan G.V."/>
            <person name="Van Nieuwerburgh F."/>
            <person name="Deforce D."/>
            <person name="Chang C."/>
            <person name="Karol K.G."/>
            <person name="Hedrich R."/>
            <person name="Ulvskov P."/>
            <person name="Glockner G."/>
            <person name="Delwiche C.F."/>
            <person name="Petrasek J."/>
            <person name="Van de Peer Y."/>
            <person name="Friml J."/>
            <person name="Beilby M."/>
            <person name="Dolan L."/>
            <person name="Kohara Y."/>
            <person name="Sugano S."/>
            <person name="Fujiyama A."/>
            <person name="Delaux P.-M."/>
            <person name="Quint M."/>
            <person name="TheiBen G."/>
            <person name="Hagemann M."/>
            <person name="Harholt J."/>
            <person name="Dunand C."/>
            <person name="Zachgo S."/>
            <person name="Langdale J."/>
            <person name="Maumus F."/>
            <person name="Straeten D.V.D."/>
            <person name="Gould S.B."/>
            <person name="Rensing S.A."/>
        </authorList>
    </citation>
    <scope>NUCLEOTIDE SEQUENCE [LARGE SCALE GENOMIC DNA]</scope>
    <source>
        <strain evidence="1 2">S276</strain>
    </source>
</reference>
<dbReference type="AlphaFoldDB" id="A0A388JUJ8"/>
<evidence type="ECO:0000313" key="2">
    <source>
        <dbReference type="Proteomes" id="UP000265515"/>
    </source>
</evidence>
<organism evidence="1 2">
    <name type="scientific">Chara braunii</name>
    <name type="common">Braun's stonewort</name>
    <dbReference type="NCBI Taxonomy" id="69332"/>
    <lineage>
        <taxon>Eukaryota</taxon>
        <taxon>Viridiplantae</taxon>
        <taxon>Streptophyta</taxon>
        <taxon>Charophyceae</taxon>
        <taxon>Charales</taxon>
        <taxon>Characeae</taxon>
        <taxon>Chara</taxon>
    </lineage>
</organism>
<comment type="caution">
    <text evidence="1">The sequence shown here is derived from an EMBL/GenBank/DDBJ whole genome shotgun (WGS) entry which is preliminary data.</text>
</comment>
<gene>
    <name evidence="1" type="ORF">CBR_g21800</name>
</gene>
<dbReference type="Proteomes" id="UP000265515">
    <property type="component" value="Unassembled WGS sequence"/>
</dbReference>